<dbReference type="InterPro" id="IPR037294">
    <property type="entry name" value="ABC_BtuC-like"/>
</dbReference>
<comment type="subcellular location">
    <subcellularLocation>
        <location evidence="1">Cell membrane</location>
        <topology evidence="1">Multi-pass membrane protein</topology>
    </subcellularLocation>
</comment>
<dbReference type="Gene3D" id="1.10.3470.10">
    <property type="entry name" value="ABC transporter involved in vitamin B12 uptake, BtuC"/>
    <property type="match status" value="1"/>
</dbReference>
<feature type="transmembrane region" description="Helical" evidence="8">
    <location>
        <begin position="187"/>
        <end position="209"/>
    </location>
</feature>
<protein>
    <submittedName>
        <fullName evidence="9">Iron ABC transporter permease</fullName>
    </submittedName>
</protein>
<feature type="transmembrane region" description="Helical" evidence="8">
    <location>
        <begin position="114"/>
        <end position="138"/>
    </location>
</feature>
<keyword evidence="3" id="KW-0813">Transport</keyword>
<feature type="transmembrane region" description="Helical" evidence="8">
    <location>
        <begin position="305"/>
        <end position="324"/>
    </location>
</feature>
<sequence>MINQRKIAIMALVFIVPLSALWALKLGAVNLSWSQLLAVLGGDGDPLWQQIIWQLRLPRVALAFMAGAGLALAGAMLQTVTRNPLADPYLFGISSGAALGVVVAMTLLGVSAGIILTLSAFVGAMLATALLLSVALSLRYMQNSIMVLCGVALSFGFSALTSLLLYFSDPQAISAVVFWTLGSFARANLAMLLPIALLLLVVLALVMVLRRALNALLLGDESAHTLGVNVPMLRIIMLLLSALITAVLVSVCGGIGFVGLMIPHLVRLSGRFTSTQIYPLSFVCGGLFMLWVDVLARTLMSNQELPIGVITASLGSAFFFALLYTQQRQQQEV</sequence>
<comment type="caution">
    <text evidence="9">The sequence shown here is derived from an EMBL/GenBank/DDBJ whole genome shotgun (WGS) entry which is preliminary data.</text>
</comment>
<dbReference type="EMBL" id="JBCGCU010000001">
    <property type="protein sequence ID" value="MEM0513855.1"/>
    <property type="molecule type" value="Genomic_DNA"/>
</dbReference>
<evidence type="ECO:0000256" key="1">
    <source>
        <dbReference type="ARBA" id="ARBA00004651"/>
    </source>
</evidence>
<keyword evidence="7 8" id="KW-0472">Membrane</keyword>
<keyword evidence="6 8" id="KW-1133">Transmembrane helix</keyword>
<name>A0ABU9MRA0_9GAMM</name>
<evidence type="ECO:0000313" key="9">
    <source>
        <dbReference type="EMBL" id="MEM0513855.1"/>
    </source>
</evidence>
<feature type="transmembrane region" description="Helical" evidence="8">
    <location>
        <begin position="7"/>
        <end position="24"/>
    </location>
</feature>
<feature type="transmembrane region" description="Helical" evidence="8">
    <location>
        <begin position="235"/>
        <end position="262"/>
    </location>
</feature>
<dbReference type="Pfam" id="PF01032">
    <property type="entry name" value="FecCD"/>
    <property type="match status" value="1"/>
</dbReference>
<feature type="transmembrane region" description="Helical" evidence="8">
    <location>
        <begin position="145"/>
        <end position="167"/>
    </location>
</feature>
<proteinExistence type="inferred from homology"/>
<evidence type="ECO:0000313" key="10">
    <source>
        <dbReference type="Proteomes" id="UP001447008"/>
    </source>
</evidence>
<dbReference type="RefSeq" id="WP_342675411.1">
    <property type="nucleotide sequence ID" value="NZ_JBCGCU010000001.1"/>
</dbReference>
<dbReference type="CDD" id="cd06550">
    <property type="entry name" value="TM_ABC_iron-siderophores_like"/>
    <property type="match status" value="1"/>
</dbReference>
<comment type="similarity">
    <text evidence="2">Belongs to the binding-protein-dependent transport system permease family. FecCD subfamily.</text>
</comment>
<feature type="transmembrane region" description="Helical" evidence="8">
    <location>
        <begin position="89"/>
        <end position="108"/>
    </location>
</feature>
<dbReference type="Proteomes" id="UP001447008">
    <property type="component" value="Unassembled WGS sequence"/>
</dbReference>
<accession>A0ABU9MRA0</accession>
<keyword evidence="10" id="KW-1185">Reference proteome</keyword>
<reference evidence="9 10" key="1">
    <citation type="submission" date="2024-03" db="EMBL/GenBank/DDBJ databases">
        <title>Pseudoalteromonas qingdaonensis sp. nov., isolated from the intestines of marine benthic organisms.</title>
        <authorList>
            <person name="Lin X."/>
            <person name="Fang S."/>
            <person name="Hu X."/>
        </authorList>
    </citation>
    <scope>NUCLEOTIDE SEQUENCE [LARGE SCALE GENOMIC DNA]</scope>
    <source>
        <strain evidence="9 10">YIC-827</strain>
    </source>
</reference>
<evidence type="ECO:0000256" key="3">
    <source>
        <dbReference type="ARBA" id="ARBA00022448"/>
    </source>
</evidence>
<gene>
    <name evidence="9" type="ORF">WCN91_00115</name>
</gene>
<dbReference type="InterPro" id="IPR000522">
    <property type="entry name" value="ABC_transptr_permease_BtuC"/>
</dbReference>
<keyword evidence="4" id="KW-1003">Cell membrane</keyword>
<evidence type="ECO:0000256" key="8">
    <source>
        <dbReference type="SAM" id="Phobius"/>
    </source>
</evidence>
<feature type="transmembrane region" description="Helical" evidence="8">
    <location>
        <begin position="277"/>
        <end position="296"/>
    </location>
</feature>
<evidence type="ECO:0000256" key="4">
    <source>
        <dbReference type="ARBA" id="ARBA00022475"/>
    </source>
</evidence>
<evidence type="ECO:0000256" key="5">
    <source>
        <dbReference type="ARBA" id="ARBA00022692"/>
    </source>
</evidence>
<dbReference type="SUPFAM" id="SSF81345">
    <property type="entry name" value="ABC transporter involved in vitamin B12 uptake, BtuC"/>
    <property type="match status" value="1"/>
</dbReference>
<feature type="transmembrane region" description="Helical" evidence="8">
    <location>
        <begin position="57"/>
        <end position="77"/>
    </location>
</feature>
<dbReference type="PANTHER" id="PTHR30472">
    <property type="entry name" value="FERRIC ENTEROBACTIN TRANSPORT SYSTEM PERMEASE PROTEIN"/>
    <property type="match status" value="1"/>
</dbReference>
<keyword evidence="5 8" id="KW-0812">Transmembrane</keyword>
<evidence type="ECO:0000256" key="6">
    <source>
        <dbReference type="ARBA" id="ARBA00022989"/>
    </source>
</evidence>
<evidence type="ECO:0000256" key="7">
    <source>
        <dbReference type="ARBA" id="ARBA00023136"/>
    </source>
</evidence>
<evidence type="ECO:0000256" key="2">
    <source>
        <dbReference type="ARBA" id="ARBA00007935"/>
    </source>
</evidence>
<dbReference type="PANTHER" id="PTHR30472:SF67">
    <property type="entry name" value="PERMEASE OF ABC TRANSPORTER-RELATED"/>
    <property type="match status" value="1"/>
</dbReference>
<organism evidence="9 10">
    <name type="scientific">Pseudoalteromonas qingdaonensis</name>
    <dbReference type="NCBI Taxonomy" id="3131913"/>
    <lineage>
        <taxon>Bacteria</taxon>
        <taxon>Pseudomonadati</taxon>
        <taxon>Pseudomonadota</taxon>
        <taxon>Gammaproteobacteria</taxon>
        <taxon>Alteromonadales</taxon>
        <taxon>Pseudoalteromonadaceae</taxon>
        <taxon>Pseudoalteromonas</taxon>
    </lineage>
</organism>